<comment type="caution">
    <text evidence="2">The sequence shown here is derived from an EMBL/GenBank/DDBJ whole genome shotgun (WGS) entry which is preliminary data.</text>
</comment>
<name>A0AAE0Y0Y4_9GAST</name>
<feature type="compositionally biased region" description="Polar residues" evidence="1">
    <location>
        <begin position="90"/>
        <end position="101"/>
    </location>
</feature>
<feature type="compositionally biased region" description="Low complexity" evidence="1">
    <location>
        <begin position="75"/>
        <end position="85"/>
    </location>
</feature>
<sequence>MVVENEQSPTKSKSSATVAASTAWKVSEKDELGPQCWSDLTPDDSDSDPDFIPHLKKKRKKTLYLNLTDADNAQSTSSTNLSNSTPAEIINNTTQPSMSSDSTRHRDDERKKF</sequence>
<organism evidence="2 3">
    <name type="scientific">Elysia crispata</name>
    <name type="common">lettuce slug</name>
    <dbReference type="NCBI Taxonomy" id="231223"/>
    <lineage>
        <taxon>Eukaryota</taxon>
        <taxon>Metazoa</taxon>
        <taxon>Spiralia</taxon>
        <taxon>Lophotrochozoa</taxon>
        <taxon>Mollusca</taxon>
        <taxon>Gastropoda</taxon>
        <taxon>Heterobranchia</taxon>
        <taxon>Euthyneura</taxon>
        <taxon>Panpulmonata</taxon>
        <taxon>Sacoglossa</taxon>
        <taxon>Placobranchoidea</taxon>
        <taxon>Plakobranchidae</taxon>
        <taxon>Elysia</taxon>
    </lineage>
</organism>
<gene>
    <name evidence="2" type="ORF">RRG08_041864</name>
</gene>
<keyword evidence="3" id="KW-1185">Reference proteome</keyword>
<reference evidence="2" key="1">
    <citation type="journal article" date="2023" name="G3 (Bethesda)">
        <title>A reference genome for the long-term kleptoplast-retaining sea slug Elysia crispata morphotype clarki.</title>
        <authorList>
            <person name="Eastman K.E."/>
            <person name="Pendleton A.L."/>
            <person name="Shaikh M.A."/>
            <person name="Suttiyut T."/>
            <person name="Ogas R."/>
            <person name="Tomko P."/>
            <person name="Gavelis G."/>
            <person name="Widhalm J.R."/>
            <person name="Wisecaver J.H."/>
        </authorList>
    </citation>
    <scope>NUCLEOTIDE SEQUENCE</scope>
    <source>
        <strain evidence="2">ECLA1</strain>
    </source>
</reference>
<feature type="compositionally biased region" description="Basic and acidic residues" evidence="1">
    <location>
        <begin position="102"/>
        <end position="113"/>
    </location>
</feature>
<feature type="compositionally biased region" description="Low complexity" evidence="1">
    <location>
        <begin position="10"/>
        <end position="25"/>
    </location>
</feature>
<proteinExistence type="predicted"/>
<dbReference type="EMBL" id="JAWDGP010007174">
    <property type="protein sequence ID" value="KAK3728680.1"/>
    <property type="molecule type" value="Genomic_DNA"/>
</dbReference>
<evidence type="ECO:0000313" key="2">
    <source>
        <dbReference type="EMBL" id="KAK3728680.1"/>
    </source>
</evidence>
<feature type="region of interest" description="Disordered" evidence="1">
    <location>
        <begin position="1"/>
        <end position="53"/>
    </location>
</feature>
<dbReference type="Proteomes" id="UP001283361">
    <property type="component" value="Unassembled WGS sequence"/>
</dbReference>
<evidence type="ECO:0000313" key="3">
    <source>
        <dbReference type="Proteomes" id="UP001283361"/>
    </source>
</evidence>
<protein>
    <submittedName>
        <fullName evidence="2">Uncharacterized protein</fullName>
    </submittedName>
</protein>
<dbReference type="AlphaFoldDB" id="A0AAE0Y0Y4"/>
<feature type="region of interest" description="Disordered" evidence="1">
    <location>
        <begin position="69"/>
        <end position="113"/>
    </location>
</feature>
<evidence type="ECO:0000256" key="1">
    <source>
        <dbReference type="SAM" id="MobiDB-lite"/>
    </source>
</evidence>
<accession>A0AAE0Y0Y4</accession>